<accession>A0A8I2B6F7</accession>
<dbReference type="AlphaFoldDB" id="A0A8I2B6F7"/>
<evidence type="ECO:0000313" key="1">
    <source>
        <dbReference type="EMBL" id="MBO1109062.1"/>
    </source>
</evidence>
<dbReference type="Gene3D" id="3.40.50.2000">
    <property type="entry name" value="Glycogen Phosphorylase B"/>
    <property type="match status" value="2"/>
</dbReference>
<keyword evidence="1" id="KW-0808">Transferase</keyword>
<comment type="caution">
    <text evidence="1">The sequence shown here is derived from an EMBL/GenBank/DDBJ whole genome shotgun (WGS) entry which is preliminary data.</text>
</comment>
<protein>
    <submittedName>
        <fullName evidence="1">Glycosyltransferase family 4 protein</fullName>
    </submittedName>
</protein>
<dbReference type="SUPFAM" id="SSF53756">
    <property type="entry name" value="UDP-Glycosyltransferase/glycogen phosphorylase"/>
    <property type="match status" value="1"/>
</dbReference>
<evidence type="ECO:0000313" key="2">
    <source>
        <dbReference type="Proteomes" id="UP000664658"/>
    </source>
</evidence>
<gene>
    <name evidence="1" type="ORF">J2R62_12735</name>
</gene>
<dbReference type="PANTHER" id="PTHR45947">
    <property type="entry name" value="SULFOQUINOVOSYL TRANSFERASE SQD2"/>
    <property type="match status" value="1"/>
</dbReference>
<name>A0A8I2B6F7_PLESH</name>
<sequence length="439" mass="47600">MSANHERQANADPDFSGASKKGTAHLLLLDPIAFNGGSKVANRALLGLLKADASNRHAVKITVLTRDPSSWQSAAGNHLQNDSANAEQHSPHWETVPLYELLGCRNAESGWRYFARHLFLALQVLVQRCRLGRRAILVGGSGPGVDLSLYLSAVSLGNVWPTATIVQLVHGPVAPSRTCARCLLRANYVFYVPGAAPSLQAALRRLAPADAPTAMIKSDRDDSIERPHWLALHNGLPAERWPSPVMAADADAPALRLFWAASLLKWKGLDVLLAALESPQCVAAYTAHICFLRPKDTLLPVTDTPREVTRAPNAQASTVYWHEAPPDLDAIRRRCSVFVSTSEREPFGLSVLEALAAGLCVLIPQDGAFWDQQLEHGVSCIKYRPMDAEDLALQLQTLALSPAQIPAIGLRGQSRAAAFRAEQTYAPVLAQLQQAMANN</sequence>
<proteinExistence type="predicted"/>
<dbReference type="GO" id="GO:0016757">
    <property type="term" value="F:glycosyltransferase activity"/>
    <property type="evidence" value="ECO:0007669"/>
    <property type="project" value="InterPro"/>
</dbReference>
<dbReference type="PANTHER" id="PTHR45947:SF3">
    <property type="entry name" value="SULFOQUINOVOSYL TRANSFERASE SQD2"/>
    <property type="match status" value="1"/>
</dbReference>
<dbReference type="Pfam" id="PF13692">
    <property type="entry name" value="Glyco_trans_1_4"/>
    <property type="match status" value="1"/>
</dbReference>
<organism evidence="1 2">
    <name type="scientific">Plesiomonas shigelloides</name>
    <name type="common">Aeromonas shigelloides</name>
    <dbReference type="NCBI Taxonomy" id="703"/>
    <lineage>
        <taxon>Bacteria</taxon>
        <taxon>Pseudomonadati</taxon>
        <taxon>Pseudomonadota</taxon>
        <taxon>Gammaproteobacteria</taxon>
        <taxon>Enterobacterales</taxon>
        <taxon>Enterobacteriaceae</taxon>
        <taxon>Plesiomonas</taxon>
    </lineage>
</organism>
<dbReference type="RefSeq" id="WP_207542348.1">
    <property type="nucleotide sequence ID" value="NZ_JAFNAA010000014.1"/>
</dbReference>
<reference evidence="1" key="1">
    <citation type="submission" date="2021-03" db="EMBL/GenBank/DDBJ databases">
        <title>Plesiomonas shigelloides zfcc0051, isolated from zebrafish feces.</title>
        <authorList>
            <person name="Vanderhoek Z."/>
            <person name="Gaulke C."/>
        </authorList>
    </citation>
    <scope>NUCLEOTIDE SEQUENCE</scope>
    <source>
        <strain evidence="1">Zfcc0051</strain>
    </source>
</reference>
<dbReference type="Proteomes" id="UP000664658">
    <property type="component" value="Unassembled WGS sequence"/>
</dbReference>
<dbReference type="InterPro" id="IPR050194">
    <property type="entry name" value="Glycosyltransferase_grp1"/>
</dbReference>
<dbReference type="EMBL" id="JAFNAA010000014">
    <property type="protein sequence ID" value="MBO1109062.1"/>
    <property type="molecule type" value="Genomic_DNA"/>
</dbReference>